<feature type="region of interest" description="Disordered" evidence="1">
    <location>
        <begin position="610"/>
        <end position="839"/>
    </location>
</feature>
<evidence type="ECO:0000256" key="1">
    <source>
        <dbReference type="SAM" id="MobiDB-lite"/>
    </source>
</evidence>
<reference evidence="3 4" key="1">
    <citation type="journal article" date="2023" name="G3 (Bethesda)">
        <title>A high-quality reference genome for the fission yeast Schizosaccharomyces osmophilus.</title>
        <authorList>
            <person name="Jia G.S."/>
            <person name="Zhang W.C."/>
            <person name="Liang Y."/>
            <person name="Liu X.H."/>
            <person name="Rhind N."/>
            <person name="Pidoux A."/>
            <person name="Brysch-Herzberg M."/>
            <person name="Du L.L."/>
        </authorList>
    </citation>
    <scope>NUCLEOTIDE SEQUENCE [LARGE SCALE GENOMIC DNA]</scope>
    <source>
        <strain evidence="3 4">CBS 15793</strain>
    </source>
</reference>
<dbReference type="KEGG" id="som:SOMG_02097"/>
<dbReference type="GO" id="GO:0005773">
    <property type="term" value="C:vacuole"/>
    <property type="evidence" value="ECO:0007669"/>
    <property type="project" value="GOC"/>
</dbReference>
<feature type="region of interest" description="Disordered" evidence="1">
    <location>
        <begin position="495"/>
        <end position="538"/>
    </location>
</feature>
<evidence type="ECO:0000313" key="3">
    <source>
        <dbReference type="EMBL" id="WBW72659.1"/>
    </source>
</evidence>
<proteinExistence type="predicted"/>
<dbReference type="GO" id="GO:0042149">
    <property type="term" value="P:cellular response to glucose starvation"/>
    <property type="evidence" value="ECO:0007669"/>
    <property type="project" value="TreeGrafter"/>
</dbReference>
<evidence type="ECO:0000259" key="2">
    <source>
        <dbReference type="Pfam" id="PF08550"/>
    </source>
</evidence>
<dbReference type="EMBL" id="CP115611">
    <property type="protein sequence ID" value="WBW72659.1"/>
    <property type="molecule type" value="Genomic_DNA"/>
</dbReference>
<dbReference type="InterPro" id="IPR052292">
    <property type="entry name" value="Glucose_repression_reg"/>
</dbReference>
<protein>
    <submittedName>
        <fullName evidence="3">Serine/threonine protein phosphatase PP1 regulatory subunit Reg1</fullName>
    </submittedName>
</protein>
<feature type="region of interest" description="Disordered" evidence="1">
    <location>
        <begin position="376"/>
        <end position="431"/>
    </location>
</feature>
<dbReference type="PANTHER" id="PTHR28051">
    <property type="entry name" value="PROTEIN MTL1-RELATED"/>
    <property type="match status" value="1"/>
</dbReference>
<sequence>MTAKPDAKVGRLSNEDFSKNSHSHLNSFPSHQSHCPPMMLETHGPSSLPPSSPSSSSSSSFRKPQRKPRSQSLVSSPSGSAKEKTPMYTPEHIQDLSAVLNASDRAVPQLSVAPPPETAQNLHQDSFIAYPQDSSHALANNQDQSIFSSFSSSSSSPKKSHPFVNSESHIDAPASHSALLSDEKDNNAVLNEASISHESPHPSFPTQHHHHPHQQSHESNFSLPITIDHKTHPDIDNDQIFVSSSCPTQHGFPSHSRDSFKDIQPDPDLASLPRIQLMLLGADDSEIKKNALTQVDYLSHDWNETDIWASWREITKSKDSYENGLRLENASWRSWIKYKYHLPTISPETLNWLKECDVTWLYGPLLHASMPSVHHSQMLKQKHRHANDSNQNLDVSGQHESGSERSSQSSISKKPILKRRSPQEVLLSGRDVTPRLQASRLDSYLRYPSNDAALNSNTYGLRPPIFGQSHSSQPSRRIHFNDKVQQCIAVDVDHSVSGGSSATDLDDYAASEETKKSDEGSNEVLSDGSRASQSNNSRCIAELPDSTLKASIEDQIHCPENKDLFGRDGRSRFPRVPEYYGENDFEEDEVYREDRHYGGFKDYDHNIIDDGDGYHSDEDTFTVEDVNNYHGEQSDDSSNDESQFLEYANDKDSLDEEELSESPPDHESMPSSPYSVFSRTPSDAGSIGNRSIYSPYLHSPNESNVSRSVDGRAADEPCFDMNGMMSSKNPAHEKTANKTNSSPLASFSQQISTAAPTTAENLQTVSLGPSSMEPEENDSDILDGVHTPKVPSIQGQYSQVQSSDDGNRRSKQQKDSGSNADPANRLVGMLQNKLKSWNE</sequence>
<feature type="compositionally biased region" description="Polar residues" evidence="1">
    <location>
        <begin position="70"/>
        <end position="79"/>
    </location>
</feature>
<dbReference type="Proteomes" id="UP001212411">
    <property type="component" value="Chromosome 1"/>
</dbReference>
<dbReference type="Pfam" id="PF08550">
    <property type="entry name" value="GATA_AreA"/>
    <property type="match status" value="1"/>
</dbReference>
<feature type="compositionally biased region" description="Low complexity" evidence="1">
    <location>
        <begin position="147"/>
        <end position="157"/>
    </location>
</feature>
<organism evidence="3 4">
    <name type="scientific">Schizosaccharomyces osmophilus</name>
    <dbReference type="NCBI Taxonomy" id="2545709"/>
    <lineage>
        <taxon>Eukaryota</taxon>
        <taxon>Fungi</taxon>
        <taxon>Dikarya</taxon>
        <taxon>Ascomycota</taxon>
        <taxon>Taphrinomycotina</taxon>
        <taxon>Schizosaccharomycetes</taxon>
        <taxon>Schizosaccharomycetales</taxon>
        <taxon>Schizosaccharomycetaceae</taxon>
        <taxon>Schizosaccharomyces</taxon>
    </lineage>
</organism>
<dbReference type="RefSeq" id="XP_056036902.1">
    <property type="nucleotide sequence ID" value="XM_056180890.1"/>
</dbReference>
<dbReference type="AlphaFoldDB" id="A0AAE9WAG7"/>
<feature type="region of interest" description="Disordered" evidence="1">
    <location>
        <begin position="1"/>
        <end position="130"/>
    </location>
</feature>
<dbReference type="GeneID" id="80875579"/>
<feature type="region of interest" description="Disordered" evidence="1">
    <location>
        <begin position="195"/>
        <end position="219"/>
    </location>
</feature>
<feature type="domain" description="Nitrogen regulatory protein areA GATA-like" evidence="2">
    <location>
        <begin position="310"/>
        <end position="337"/>
    </location>
</feature>
<feature type="compositionally biased region" description="Polar residues" evidence="1">
    <location>
        <begin position="737"/>
        <end position="769"/>
    </location>
</feature>
<feature type="region of interest" description="Disordered" evidence="1">
    <location>
        <begin position="147"/>
        <end position="168"/>
    </location>
</feature>
<feature type="compositionally biased region" description="Polar residues" evidence="1">
    <location>
        <begin position="23"/>
        <end position="33"/>
    </location>
</feature>
<dbReference type="GO" id="GO:0007039">
    <property type="term" value="P:protein catabolic process in the vacuole"/>
    <property type="evidence" value="ECO:0007669"/>
    <property type="project" value="TreeGrafter"/>
</dbReference>
<feature type="compositionally biased region" description="Basic and acidic residues" evidence="1">
    <location>
        <begin position="805"/>
        <end position="814"/>
    </location>
</feature>
<feature type="compositionally biased region" description="Polar residues" evidence="1">
    <location>
        <begin position="529"/>
        <end position="538"/>
    </location>
</feature>
<name>A0AAE9WAG7_9SCHI</name>
<feature type="compositionally biased region" description="Low complexity" evidence="1">
    <location>
        <begin position="396"/>
        <end position="412"/>
    </location>
</feature>
<gene>
    <name evidence="3" type="primary">reg1</name>
    <name evidence="3" type="ORF">SOMG_02097</name>
</gene>
<dbReference type="PANTHER" id="PTHR28051:SF1">
    <property type="entry name" value="PROTEIN MTL1-RELATED"/>
    <property type="match status" value="1"/>
</dbReference>
<accession>A0AAE9WAG7</accession>
<keyword evidence="4" id="KW-1185">Reference proteome</keyword>
<feature type="compositionally biased region" description="Polar residues" evidence="1">
    <location>
        <begin position="793"/>
        <end position="804"/>
    </location>
</feature>
<feature type="compositionally biased region" description="Basic and acidic residues" evidence="1">
    <location>
        <begin position="1"/>
        <end position="19"/>
    </location>
</feature>
<feature type="compositionally biased region" description="Polar residues" evidence="1">
    <location>
        <begin position="669"/>
        <end position="692"/>
    </location>
</feature>
<dbReference type="InterPro" id="IPR013860">
    <property type="entry name" value="AreA_GATA"/>
</dbReference>
<evidence type="ECO:0000313" key="4">
    <source>
        <dbReference type="Proteomes" id="UP001212411"/>
    </source>
</evidence>